<dbReference type="RefSeq" id="WP_126996111.1">
    <property type="nucleotide sequence ID" value="NZ_CP034346.1"/>
</dbReference>
<keyword evidence="2" id="KW-1185">Reference proteome</keyword>
<reference evidence="2" key="1">
    <citation type="submission" date="2018-12" db="EMBL/GenBank/DDBJ databases">
        <title>Complete genome sequence of Paenibacillus sp. MBLB1234.</title>
        <authorList>
            <person name="Nam Y.-D."/>
            <person name="Kang J."/>
            <person name="Chung W.-H."/>
            <person name="Park Y.S."/>
        </authorList>
    </citation>
    <scope>NUCLEOTIDE SEQUENCE [LARGE SCALE GENOMIC DNA]</scope>
    <source>
        <strain evidence="2">MBLB1234</strain>
    </source>
</reference>
<dbReference type="SUPFAM" id="SSF102405">
    <property type="entry name" value="MCP/YpsA-like"/>
    <property type="match status" value="1"/>
</dbReference>
<proteinExistence type="predicted"/>
<dbReference type="PANTHER" id="PTHR38440:SF1">
    <property type="entry name" value="UPF0398 PROTEIN SPR0331"/>
    <property type="match status" value="1"/>
</dbReference>
<gene>
    <name evidence="1" type="ORF">EI981_05395</name>
</gene>
<dbReference type="EMBL" id="CP034346">
    <property type="protein sequence ID" value="AZS13939.1"/>
    <property type="molecule type" value="Genomic_DNA"/>
</dbReference>
<dbReference type="KEGG" id="plut:EI981_05395"/>
<accession>A0A3Q9I6S4</accession>
<dbReference type="PANTHER" id="PTHR38440">
    <property type="entry name" value="UPF0398 PROTEIN YPSA"/>
    <property type="match status" value="1"/>
</dbReference>
<organism evidence="1 2">
    <name type="scientific">Paenibacillus lutimineralis</name>
    <dbReference type="NCBI Taxonomy" id="2707005"/>
    <lineage>
        <taxon>Bacteria</taxon>
        <taxon>Bacillati</taxon>
        <taxon>Bacillota</taxon>
        <taxon>Bacilli</taxon>
        <taxon>Bacillales</taxon>
        <taxon>Paenibacillaceae</taxon>
        <taxon>Paenibacillus</taxon>
    </lineage>
</organism>
<evidence type="ECO:0000313" key="2">
    <source>
        <dbReference type="Proteomes" id="UP000270678"/>
    </source>
</evidence>
<name>A0A3Q9I6S4_9BACL</name>
<dbReference type="PIRSF" id="PIRSF021290">
    <property type="entry name" value="DUF1273"/>
    <property type="match status" value="1"/>
</dbReference>
<dbReference type="Pfam" id="PF06908">
    <property type="entry name" value="YpsA"/>
    <property type="match status" value="1"/>
</dbReference>
<sequence>MKNLLVTGYRAHELGIYNNKHEGIPYIRQAIISRLIPLLEEGLEWVITPGQYGVDLWACEAAIELRRQYPALKCSILTAFSNPEEQWKEDKKAYYQDLISKVDFYASVSKEPYKGPWQFAARDELLFRKTDGILLVYDEEMGEASPKYIKQRALKKQAIEDYTVITIGAEEIQAIADEDHQNLEEESTAQDDILW</sequence>
<dbReference type="Proteomes" id="UP000270678">
    <property type="component" value="Chromosome"/>
</dbReference>
<dbReference type="AlphaFoldDB" id="A0A3Q9I6S4"/>
<dbReference type="Gene3D" id="3.40.50.450">
    <property type="match status" value="1"/>
</dbReference>
<protein>
    <submittedName>
        <fullName evidence="1">DUF1273 domain-containing protein</fullName>
    </submittedName>
</protein>
<dbReference type="NCBIfam" id="NF010181">
    <property type="entry name" value="PRK13660.1"/>
    <property type="match status" value="1"/>
</dbReference>
<dbReference type="OrthoDB" id="2301957at2"/>
<dbReference type="InterPro" id="IPR010697">
    <property type="entry name" value="YspA"/>
</dbReference>
<evidence type="ECO:0000313" key="1">
    <source>
        <dbReference type="EMBL" id="AZS13939.1"/>
    </source>
</evidence>